<evidence type="ECO:0000313" key="1">
    <source>
        <dbReference type="EMBL" id="CAD7666232.1"/>
    </source>
</evidence>
<proteinExistence type="predicted"/>
<evidence type="ECO:0000313" key="2">
    <source>
        <dbReference type="Proteomes" id="UP000728032"/>
    </source>
</evidence>
<protein>
    <submittedName>
        <fullName evidence="1">Uncharacterized protein</fullName>
    </submittedName>
</protein>
<dbReference type="Proteomes" id="UP000728032">
    <property type="component" value="Unassembled WGS sequence"/>
</dbReference>
<dbReference type="InterPro" id="IPR019412">
    <property type="entry name" value="IML2/TPR_39"/>
</dbReference>
<dbReference type="EMBL" id="OC967817">
    <property type="protein sequence ID" value="CAD7666232.1"/>
    <property type="molecule type" value="Genomic_DNA"/>
</dbReference>
<name>A0A7R9MTK5_9ACAR</name>
<gene>
    <name evidence="1" type="ORF">ONB1V03_LOCUS22746</name>
</gene>
<dbReference type="SUPFAM" id="SSF48452">
    <property type="entry name" value="TPR-like"/>
    <property type="match status" value="1"/>
</dbReference>
<dbReference type="EMBL" id="CAJPVJ010052992">
    <property type="protein sequence ID" value="CAG2183325.1"/>
    <property type="molecule type" value="Genomic_DNA"/>
</dbReference>
<keyword evidence="2" id="KW-1185">Reference proteome</keyword>
<dbReference type="PANTHER" id="PTHR31859:SF9">
    <property type="entry name" value="TETRATRICOPEPTIDE REPEAT PROTEIN 39B"/>
    <property type="match status" value="1"/>
</dbReference>
<reference evidence="1" key="1">
    <citation type="submission" date="2020-11" db="EMBL/GenBank/DDBJ databases">
        <authorList>
            <person name="Tran Van P."/>
        </authorList>
    </citation>
    <scope>NUCLEOTIDE SEQUENCE</scope>
</reference>
<accession>A0A7R9MTK5</accession>
<organism evidence="1">
    <name type="scientific">Oppiella nova</name>
    <dbReference type="NCBI Taxonomy" id="334625"/>
    <lineage>
        <taxon>Eukaryota</taxon>
        <taxon>Metazoa</taxon>
        <taxon>Ecdysozoa</taxon>
        <taxon>Arthropoda</taxon>
        <taxon>Chelicerata</taxon>
        <taxon>Arachnida</taxon>
        <taxon>Acari</taxon>
        <taxon>Acariformes</taxon>
        <taxon>Sarcoptiformes</taxon>
        <taxon>Oribatida</taxon>
        <taxon>Brachypylina</taxon>
        <taxon>Oppioidea</taxon>
        <taxon>Oppiidae</taxon>
        <taxon>Oppiella</taxon>
    </lineage>
</organism>
<dbReference type="InterPro" id="IPR011990">
    <property type="entry name" value="TPR-like_helical_dom_sf"/>
</dbReference>
<dbReference type="PANTHER" id="PTHR31859">
    <property type="entry name" value="TETRATRICOPEPTIDE REPEAT PROTEIN 39 FAMILY MEMBER"/>
    <property type="match status" value="1"/>
</dbReference>
<dbReference type="Gene3D" id="1.25.40.10">
    <property type="entry name" value="Tetratricopeptide repeat domain"/>
    <property type="match status" value="1"/>
</dbReference>
<sequence length="136" mass="15910">MDRILVQINKYVKDIKTSDYLDNYLTALFYKGVIHRLSSQYMEAKECLKTVFEDESRIFHEFSIPPQAVLELGLVELELNNGVEAEKWLKKCTQDYSNYTNENFVHLRAYAALRELGVSTDKQTVDKNMCMYSEYG</sequence>
<dbReference type="AlphaFoldDB" id="A0A7R9MTK5"/>
<feature type="non-terminal residue" evidence="1">
    <location>
        <position position="1"/>
    </location>
</feature>